<organism evidence="1">
    <name type="scientific">marine sediment metagenome</name>
    <dbReference type="NCBI Taxonomy" id="412755"/>
    <lineage>
        <taxon>unclassified sequences</taxon>
        <taxon>metagenomes</taxon>
        <taxon>ecological metagenomes</taxon>
    </lineage>
</organism>
<gene>
    <name evidence="1" type="ORF">LCGC14_0744040</name>
</gene>
<reference evidence="1" key="1">
    <citation type="journal article" date="2015" name="Nature">
        <title>Complex archaea that bridge the gap between prokaryotes and eukaryotes.</title>
        <authorList>
            <person name="Spang A."/>
            <person name="Saw J.H."/>
            <person name="Jorgensen S.L."/>
            <person name="Zaremba-Niedzwiedzka K."/>
            <person name="Martijn J."/>
            <person name="Lind A.E."/>
            <person name="van Eijk R."/>
            <person name="Schleper C."/>
            <person name="Guy L."/>
            <person name="Ettema T.J."/>
        </authorList>
    </citation>
    <scope>NUCLEOTIDE SEQUENCE</scope>
</reference>
<evidence type="ECO:0000313" key="1">
    <source>
        <dbReference type="EMBL" id="KKN39370.1"/>
    </source>
</evidence>
<proteinExistence type="predicted"/>
<dbReference type="AlphaFoldDB" id="A0A0F9Q5W6"/>
<dbReference type="EMBL" id="LAZR01001768">
    <property type="protein sequence ID" value="KKN39370.1"/>
    <property type="molecule type" value="Genomic_DNA"/>
</dbReference>
<name>A0A0F9Q5W6_9ZZZZ</name>
<sequence>MTENDQPKKHRTRRDQADIIRKIYGALRAKRFETVNKVADAAGVDRETTLRNLEIIDLVFGLQPGRWLEIVEVGERVKAYRRKPKRGEKSDG</sequence>
<accession>A0A0F9Q5W6</accession>
<comment type="caution">
    <text evidence="1">The sequence shown here is derived from an EMBL/GenBank/DDBJ whole genome shotgun (WGS) entry which is preliminary data.</text>
</comment>
<protein>
    <submittedName>
        <fullName evidence="1">Uncharacterized protein</fullName>
    </submittedName>
</protein>